<reference evidence="2 3" key="1">
    <citation type="journal article" date="2014" name="PLoS ONE">
        <title>How to Kill the Honey Bee Larva: Genomic Potential and Virulence Mechanisms of Paenibacillus larvae.</title>
        <authorList>
            <person name="Djukic M."/>
            <person name="Brzuszkiewicz E."/>
            <person name="Funfhaus A."/>
            <person name="Voss J."/>
            <person name="Gollnow K."/>
            <person name="Poppinga L."/>
            <person name="Liesegang H."/>
            <person name="Garcia-Gonzalez E."/>
            <person name="Genersch E."/>
            <person name="Daniel R."/>
        </authorList>
    </citation>
    <scope>NUCLEOTIDE SEQUENCE [LARGE SCALE GENOMIC DNA]</scope>
    <source>
        <strain evidence="2 3">DSM 25430</strain>
    </source>
</reference>
<dbReference type="eggNOG" id="COG3794">
    <property type="taxonomic scope" value="Bacteria"/>
</dbReference>
<dbReference type="Pfam" id="PF13473">
    <property type="entry name" value="Cupredoxin_1"/>
    <property type="match status" value="1"/>
</dbReference>
<dbReference type="InterPro" id="IPR028096">
    <property type="entry name" value="EfeO_Cupredoxin"/>
</dbReference>
<dbReference type="InterPro" id="IPR008972">
    <property type="entry name" value="Cupredoxin"/>
</dbReference>
<dbReference type="KEGG" id="plv:ERIC2_c35790"/>
<feature type="domain" description="EfeO-type cupredoxin-like" evidence="1">
    <location>
        <begin position="33"/>
        <end position="140"/>
    </location>
</feature>
<dbReference type="EMBL" id="CP003355">
    <property type="protein sequence ID" value="AHD07301.1"/>
    <property type="molecule type" value="Genomic_DNA"/>
</dbReference>
<keyword evidence="3" id="KW-1185">Reference proteome</keyword>
<sequence length="141" mass="15276">MAKNNIEIILNNIARPKEGTFLKKLIILLAVAALILALAACGEKEQPAAEPQNAEQEITIKAKNFAFDQPEYHVKKGKSVKVTLVSEEGIHGVSIKDYKINLDSKKSSQVFTPVKEGNFSIVCSIPCGTGHGDMKATLVVE</sequence>
<evidence type="ECO:0000313" key="3">
    <source>
        <dbReference type="Proteomes" id="UP000029431"/>
    </source>
</evidence>
<proteinExistence type="predicted"/>
<name>V9W8F3_9BACL</name>
<dbReference type="Gene3D" id="2.60.40.420">
    <property type="entry name" value="Cupredoxins - blue copper proteins"/>
    <property type="match status" value="1"/>
</dbReference>
<accession>V9W8F3</accession>
<dbReference type="AlphaFoldDB" id="V9W8F3"/>
<evidence type="ECO:0000313" key="2">
    <source>
        <dbReference type="EMBL" id="AHD07301.1"/>
    </source>
</evidence>
<protein>
    <submittedName>
        <fullName evidence="2">Cytochrome c oxidase subunit II</fullName>
    </submittedName>
</protein>
<organism evidence="2 3">
    <name type="scientific">Paenibacillus larvae subsp. larvae DSM 25430</name>
    <dbReference type="NCBI Taxonomy" id="697284"/>
    <lineage>
        <taxon>Bacteria</taxon>
        <taxon>Bacillati</taxon>
        <taxon>Bacillota</taxon>
        <taxon>Bacilli</taxon>
        <taxon>Bacillales</taxon>
        <taxon>Paenibacillaceae</taxon>
        <taxon>Paenibacillus</taxon>
    </lineage>
</organism>
<dbReference type="HOGENOM" id="CLU_143985_1_0_9"/>
<dbReference type="Proteomes" id="UP000029431">
    <property type="component" value="Chromosome"/>
</dbReference>
<gene>
    <name evidence="2" type="ORF">ERIC2_c35790</name>
</gene>
<dbReference type="PATRIC" id="fig|697284.3.peg.3391"/>
<evidence type="ECO:0000259" key="1">
    <source>
        <dbReference type="Pfam" id="PF13473"/>
    </source>
</evidence>
<dbReference type="SUPFAM" id="SSF49503">
    <property type="entry name" value="Cupredoxins"/>
    <property type="match status" value="1"/>
</dbReference>